<evidence type="ECO:0000256" key="2">
    <source>
        <dbReference type="PROSITE-ProRule" id="PRU00176"/>
    </source>
</evidence>
<feature type="domain" description="RRM" evidence="4">
    <location>
        <begin position="902"/>
        <end position="1003"/>
    </location>
</feature>
<proteinExistence type="predicted"/>
<keyword evidence="1 2" id="KW-0694">RNA-binding</keyword>
<dbReference type="PANTHER" id="PTHR10501">
    <property type="entry name" value="U1 SMALL NUCLEAR RIBONUCLEOPROTEIN A/U2 SMALL NUCLEAR RIBONUCLEOPROTEIN B"/>
    <property type="match status" value="1"/>
</dbReference>
<dbReference type="InterPro" id="IPR012677">
    <property type="entry name" value="Nucleotide-bd_a/b_plait_sf"/>
</dbReference>
<feature type="region of interest" description="Disordered" evidence="3">
    <location>
        <begin position="1010"/>
        <end position="1029"/>
    </location>
</feature>
<feature type="region of interest" description="Disordered" evidence="3">
    <location>
        <begin position="393"/>
        <end position="440"/>
    </location>
</feature>
<evidence type="ECO:0000313" key="5">
    <source>
        <dbReference type="EMBL" id="CAH7672926.1"/>
    </source>
</evidence>
<dbReference type="Proteomes" id="UP001153365">
    <property type="component" value="Unassembled WGS sequence"/>
</dbReference>
<protein>
    <submittedName>
        <fullName evidence="5">Expressed protein</fullName>
    </submittedName>
</protein>
<organism evidence="5 6">
    <name type="scientific">Phakopsora pachyrhizi</name>
    <name type="common">Asian soybean rust disease fungus</name>
    <dbReference type="NCBI Taxonomy" id="170000"/>
    <lineage>
        <taxon>Eukaryota</taxon>
        <taxon>Fungi</taxon>
        <taxon>Dikarya</taxon>
        <taxon>Basidiomycota</taxon>
        <taxon>Pucciniomycotina</taxon>
        <taxon>Pucciniomycetes</taxon>
        <taxon>Pucciniales</taxon>
        <taxon>Phakopsoraceae</taxon>
        <taxon>Phakopsora</taxon>
    </lineage>
</organism>
<dbReference type="Pfam" id="PF00076">
    <property type="entry name" value="RRM_1"/>
    <property type="match status" value="1"/>
</dbReference>
<feature type="compositionally biased region" description="Low complexity" evidence="3">
    <location>
        <begin position="71"/>
        <end position="81"/>
    </location>
</feature>
<dbReference type="AlphaFoldDB" id="A0AAV0AVB7"/>
<evidence type="ECO:0000259" key="4">
    <source>
        <dbReference type="PROSITE" id="PS50102"/>
    </source>
</evidence>
<gene>
    <name evidence="5" type="ORF">PPACK8108_LOCUS7764</name>
</gene>
<feature type="region of interest" description="Disordered" evidence="3">
    <location>
        <begin position="694"/>
        <end position="722"/>
    </location>
</feature>
<evidence type="ECO:0000256" key="3">
    <source>
        <dbReference type="SAM" id="MobiDB-lite"/>
    </source>
</evidence>
<dbReference type="InterPro" id="IPR035979">
    <property type="entry name" value="RBD_domain_sf"/>
</dbReference>
<feature type="compositionally biased region" description="Low complexity" evidence="3">
    <location>
        <begin position="150"/>
        <end position="160"/>
    </location>
</feature>
<evidence type="ECO:0000256" key="1">
    <source>
        <dbReference type="ARBA" id="ARBA00022884"/>
    </source>
</evidence>
<feature type="region of interest" description="Disordered" evidence="3">
    <location>
        <begin position="187"/>
        <end position="220"/>
    </location>
</feature>
<accession>A0AAV0AVB7</accession>
<name>A0AAV0AVB7_PHAPC</name>
<feature type="compositionally biased region" description="Low complexity" evidence="3">
    <location>
        <begin position="201"/>
        <end position="214"/>
    </location>
</feature>
<feature type="compositionally biased region" description="Polar residues" evidence="3">
    <location>
        <begin position="187"/>
        <end position="200"/>
    </location>
</feature>
<comment type="caution">
    <text evidence="5">The sequence shown here is derived from an EMBL/GenBank/DDBJ whole genome shotgun (WGS) entry which is preliminary data.</text>
</comment>
<dbReference type="InterPro" id="IPR000504">
    <property type="entry name" value="RRM_dom"/>
</dbReference>
<dbReference type="SUPFAM" id="SSF54928">
    <property type="entry name" value="RNA-binding domain, RBD"/>
    <property type="match status" value="1"/>
</dbReference>
<sequence>MSFVLTRSDPVINHAPKSPFSIISNASPSPSIPRRPNRPSLRSNKTDSGGVSETIPEADEHQPQLTQPIESSASSSASAGPAPSPSMPSGHNPVSSTAFTHNLTITSSGTHQSVSRSNRGLDFDNLLGPRRTSTSSSLRDDQNKSGIQQPIVSSSASSPESLIPPLVSHSGQIFYASSSTPWAIPSNTDLSCSEPTSNLGSPRPRSSTNSSVPSIPSPVDPLDQHYQFASVSSSVTSHNQFVSPRSNSTPAFTSAVVGSAPSNIVSQSNHQLHTVHTNHQPTSALRPRADSYNQPASWKPWSSGRASSGPLDYLPNRDSVTERKSFLVPFSASQVHQHGSSGDTPPAIIPRSHSLHDLHGTPDPIQLRMAQGLGGIGPINQIAGSTRSSICPNLSLYREPSSHPRPSVEQSTPTLPSFSNELRPSSYPELGSCSNPSDGNFATQATSASRAINRGESLAEEISTIFVVGFPDDMNEREFQNMFMFCSGFEAATLKVPASTLAARERDITAAVVAAAAVAAGNAPVRTANSAGYGTNPPSHRMGQQGGVIVDQFGIPLIGIEGFDDVYQNTIGLESHFINTRPHPLGISGPIVPNCLGAPNFQGIMDIQSGGAATSRKQIIGFAKFKTRADALHARETLSGRKVDAEKGNVLKAEMAKKNLHTKRGLSNEIAVPSLQPASSSAASTVNHSPHVVIESNSAASGPPSARNDTGGEKMSPMSQENYSNSDITLTLTAGTSEFQEQDKGQRPGFDSWNDAASAVAPRERLMHQRRYTLGAPENTYASYSAGGREYGQAHSFKSMNSVEWSETQSPMIEASLGKSLWEKLEEDSEGTVVSTIPGESKPLASKTVIKDDCHSESSGSLSLGNAATSGLASQKLTVGLTAWTGPAPRNHYPADQNPAINTLYVGGLPTVIESVGDVGIAGLMMMPGMMMMRSDDLESGLRKVFGRTEGFKRLSYKVKNQQPMCFVEFDTIEQASTVMEKMYGDKIEGKVPGGIRLAFSRNALGVRSTGSSCSSVTSSNLAHGNLTH</sequence>
<dbReference type="EMBL" id="CALTRL010001524">
    <property type="protein sequence ID" value="CAH7672926.1"/>
    <property type="molecule type" value="Genomic_DNA"/>
</dbReference>
<feature type="compositionally biased region" description="Low complexity" evidence="3">
    <location>
        <begin position="18"/>
        <end position="43"/>
    </location>
</feature>
<feature type="region of interest" description="Disordered" evidence="3">
    <location>
        <begin position="1"/>
        <end position="160"/>
    </location>
</feature>
<reference evidence="5" key="1">
    <citation type="submission" date="2022-06" db="EMBL/GenBank/DDBJ databases">
        <authorList>
            <consortium name="SYNGENTA / RWTH Aachen University"/>
        </authorList>
    </citation>
    <scope>NUCLEOTIDE SEQUENCE</scope>
</reference>
<feature type="compositionally biased region" description="Polar residues" evidence="3">
    <location>
        <begin position="408"/>
        <end position="423"/>
    </location>
</feature>
<feature type="region of interest" description="Disordered" evidence="3">
    <location>
        <begin position="273"/>
        <end position="312"/>
    </location>
</feature>
<evidence type="ECO:0000313" key="6">
    <source>
        <dbReference type="Proteomes" id="UP001153365"/>
    </source>
</evidence>
<feature type="compositionally biased region" description="Polar residues" evidence="3">
    <location>
        <begin position="273"/>
        <end position="283"/>
    </location>
</feature>
<keyword evidence="6" id="KW-1185">Reference proteome</keyword>
<dbReference type="GO" id="GO:0003723">
    <property type="term" value="F:RNA binding"/>
    <property type="evidence" value="ECO:0007669"/>
    <property type="project" value="UniProtKB-UniRule"/>
</dbReference>
<feature type="compositionally biased region" description="Low complexity" evidence="3">
    <location>
        <begin position="1010"/>
        <end position="1020"/>
    </location>
</feature>
<feature type="compositionally biased region" description="Polar residues" evidence="3">
    <location>
        <begin position="92"/>
        <end position="118"/>
    </location>
</feature>
<dbReference type="PROSITE" id="PS50102">
    <property type="entry name" value="RRM"/>
    <property type="match status" value="1"/>
</dbReference>
<dbReference type="Gene3D" id="3.30.70.330">
    <property type="match status" value="2"/>
</dbReference>